<organism evidence="1 2">
    <name type="scientific">Armillaria solidipes</name>
    <dbReference type="NCBI Taxonomy" id="1076256"/>
    <lineage>
        <taxon>Eukaryota</taxon>
        <taxon>Fungi</taxon>
        <taxon>Dikarya</taxon>
        <taxon>Basidiomycota</taxon>
        <taxon>Agaricomycotina</taxon>
        <taxon>Agaricomycetes</taxon>
        <taxon>Agaricomycetidae</taxon>
        <taxon>Agaricales</taxon>
        <taxon>Marasmiineae</taxon>
        <taxon>Physalacriaceae</taxon>
        <taxon>Armillaria</taxon>
    </lineage>
</organism>
<proteinExistence type="predicted"/>
<gene>
    <name evidence="1" type="ORF">ARMSODRAFT_947412</name>
</gene>
<accession>A0A2H3CNZ4</accession>
<protein>
    <recommendedName>
        <fullName evidence="3">Reverse transcriptase zinc-binding domain-containing protein</fullName>
    </recommendedName>
</protein>
<dbReference type="Proteomes" id="UP000218334">
    <property type="component" value="Unassembled WGS sequence"/>
</dbReference>
<reference evidence="2" key="1">
    <citation type="journal article" date="2017" name="Nat. Ecol. Evol.">
        <title>Genome expansion and lineage-specific genetic innovations in the forest pathogenic fungi Armillaria.</title>
        <authorList>
            <person name="Sipos G."/>
            <person name="Prasanna A.N."/>
            <person name="Walter M.C."/>
            <person name="O'Connor E."/>
            <person name="Balint B."/>
            <person name="Krizsan K."/>
            <person name="Kiss B."/>
            <person name="Hess J."/>
            <person name="Varga T."/>
            <person name="Slot J."/>
            <person name="Riley R."/>
            <person name="Boka B."/>
            <person name="Rigling D."/>
            <person name="Barry K."/>
            <person name="Lee J."/>
            <person name="Mihaltcheva S."/>
            <person name="LaButti K."/>
            <person name="Lipzen A."/>
            <person name="Waldron R."/>
            <person name="Moloney N.M."/>
            <person name="Sperisen C."/>
            <person name="Kredics L."/>
            <person name="Vagvoelgyi C."/>
            <person name="Patrignani A."/>
            <person name="Fitzpatrick D."/>
            <person name="Nagy I."/>
            <person name="Doyle S."/>
            <person name="Anderson J.B."/>
            <person name="Grigoriev I.V."/>
            <person name="Gueldener U."/>
            <person name="Muensterkoetter M."/>
            <person name="Nagy L.G."/>
        </authorList>
    </citation>
    <scope>NUCLEOTIDE SEQUENCE [LARGE SCALE GENOMIC DNA]</scope>
    <source>
        <strain evidence="2">28-4</strain>
    </source>
</reference>
<sequence>MSSHILTVEVLRWRERYRKFVPRKWRLCRFCAVSVEDEVHALLFCMGHVDLVHRRDRFFADVTVIIPAFHDLRTSACTGLEQSSFLLRAPRLQYIVGKYVHDILGIFATVPVYVPPSALWEHCTDVDL</sequence>
<evidence type="ECO:0000313" key="2">
    <source>
        <dbReference type="Proteomes" id="UP000218334"/>
    </source>
</evidence>
<evidence type="ECO:0008006" key="3">
    <source>
        <dbReference type="Google" id="ProtNLM"/>
    </source>
</evidence>
<name>A0A2H3CNZ4_9AGAR</name>
<dbReference type="AlphaFoldDB" id="A0A2H3CNZ4"/>
<keyword evidence="2" id="KW-1185">Reference proteome</keyword>
<dbReference type="EMBL" id="KZ293415">
    <property type="protein sequence ID" value="PBK78487.1"/>
    <property type="molecule type" value="Genomic_DNA"/>
</dbReference>
<evidence type="ECO:0000313" key="1">
    <source>
        <dbReference type="EMBL" id="PBK78487.1"/>
    </source>
</evidence>